<protein>
    <submittedName>
        <fullName evidence="1">VWA domain-containing protein</fullName>
    </submittedName>
</protein>
<name>A0ABT7LXF5_9CYAN</name>
<reference evidence="1 2" key="1">
    <citation type="submission" date="2023-06" db="EMBL/GenBank/DDBJ databases">
        <title>Whole genome sequence of Oscillatoria calcuttensis NRMC-F 0142.</title>
        <authorList>
            <person name="Shakena Fathima T."/>
            <person name="Muralitharan G."/>
            <person name="Thajuddin N."/>
        </authorList>
    </citation>
    <scope>NUCLEOTIDE SEQUENCE [LARGE SCALE GENOMIC DNA]</scope>
    <source>
        <strain evidence="1 2">NRMC-F 0142</strain>
    </source>
</reference>
<evidence type="ECO:0000313" key="1">
    <source>
        <dbReference type="EMBL" id="MDL5056689.1"/>
    </source>
</evidence>
<organism evidence="1 2">
    <name type="scientific">Geitlerinema calcuttense NRMC-F 0142</name>
    <dbReference type="NCBI Taxonomy" id="2922238"/>
    <lineage>
        <taxon>Bacteria</taxon>
        <taxon>Bacillati</taxon>
        <taxon>Cyanobacteriota</taxon>
        <taxon>Cyanophyceae</taxon>
        <taxon>Geitlerinematales</taxon>
        <taxon>Geitlerinemataceae</taxon>
        <taxon>Geitlerinema</taxon>
    </lineage>
</organism>
<dbReference type="Proteomes" id="UP001230986">
    <property type="component" value="Unassembled WGS sequence"/>
</dbReference>
<gene>
    <name evidence="1" type="ORF">QQ055_04320</name>
</gene>
<keyword evidence="2" id="KW-1185">Reference proteome</keyword>
<dbReference type="EMBL" id="JASVEJ010000017">
    <property type="protein sequence ID" value="MDL5056689.1"/>
    <property type="molecule type" value="Genomic_DNA"/>
</dbReference>
<sequence>MRLADSTQFTLNHWTGQPIAYYRVDRFERVGDSAAVYESLKGEYEYQIFVDPHLQKIVGSAQELQIPATACWVYKYQRISEEEYQAIAPSSTPAVFAFAYAHLSQGNFNQGKAALWGTGDAILLQKYAKALTKNDFYELLQALQETIFHPESLKSRLVVRPKVTPAKPSVIELLELLETHKDSIILNLQELRSHYCRTGVKQVVGTRDPQGNLVQPPLKTQPIYQTQYVPMGTFNFSRYSATVNLQIAQSVHLLNSENNLPISEIAGILPQHLKTYQSYTLIRDGELNIKSLRLKFSNYKVFQKIQATGILHNVSQSSDDFDFHSEYELQLQDLPLVSDKISTTDLEKTFSKVADLQILLGIISATLKGQSAVYLTEQIAELQEHYLSPNLYFNFPKTSDFLDLEAALEEHQVASRNRYQIELGNLEILSLGKLYSANTFLKRFYEQVVSSTGEIVEKPSCDRLLQPDVIFRHKELSSRLKITSVDTLMQPFFDSFFGLAHPEKVVVLLHSVGAIDLAKILQAKWQGEAIVLEQFVEALTSAKAQIHQQIEQLYQEKIAPLILYVGATGFLPNSQVATAQTAEQLSAEFPDLNLTQRDRTGLFFNLGDCLIGIYPKTTYYSL</sequence>
<accession>A0ABT7LXF5</accession>
<comment type="caution">
    <text evidence="1">The sequence shown here is derived from an EMBL/GenBank/DDBJ whole genome shotgun (WGS) entry which is preliminary data.</text>
</comment>
<evidence type="ECO:0000313" key="2">
    <source>
        <dbReference type="Proteomes" id="UP001230986"/>
    </source>
</evidence>
<dbReference type="RefSeq" id="WP_286004277.1">
    <property type="nucleotide sequence ID" value="NZ_JASVEJ010000017.1"/>
</dbReference>
<proteinExistence type="predicted"/>